<sequence length="509" mass="58121">MEKMLLFASGLSVAISFFVCVVSIYKKDTQKSAYFNLLAVATTFYLLGNFLEIASHSVEAAIVGVKVAYIGRPFIPALWFLCVREYCGKAINDIFSIAVIMFVPIVITILAYTWESNQLLFESFQYQSDKTISQLSYVQGPVYLLKQLYLYTFNALGFLTIFFSYLNGTKRFRQQAIFFFISMLIPVFTTASYVITIGTYYLDITAYGLSFTMVLFFWAMRHYGIENFSSIIKDSVIDSMHEGVIVFDKDGIYMESNKTIKEIFPEVKDVRIGTSISEMEYLPFDATILDSKDGHLKEFSRKSNDCIRTYSLSVAHVKQGSYLIGHSVIIYNITAFKSMLTELEVKAHTDNLTNIYNRGFFFEKSRYEIQQAKRANNPLSLIMFDLDHFKKINDNYGHPYGDYVLRTIALIGGQNLRKTDVFGRYGGEEFAVVLPNTNIEGAVLKAETVRKKIETYIFEFEGVHTKVTASFGVSELNKFMGEEALELMIKQADENLYKAKEQGRNRVVS</sequence>
<keyword evidence="3" id="KW-0812">Transmembrane</keyword>
<dbReference type="SMART" id="SM00267">
    <property type="entry name" value="GGDEF"/>
    <property type="match status" value="1"/>
</dbReference>
<dbReference type="InterPro" id="IPR050469">
    <property type="entry name" value="Diguanylate_Cyclase"/>
</dbReference>
<dbReference type="PROSITE" id="PS50887">
    <property type="entry name" value="GGDEF"/>
    <property type="match status" value="1"/>
</dbReference>
<feature type="transmembrane region" description="Helical" evidence="3">
    <location>
        <begin position="148"/>
        <end position="166"/>
    </location>
</feature>
<dbReference type="FunFam" id="3.30.70.270:FF:000001">
    <property type="entry name" value="Diguanylate cyclase domain protein"/>
    <property type="match status" value="1"/>
</dbReference>
<dbReference type="NCBIfam" id="TIGR00254">
    <property type="entry name" value="GGDEF"/>
    <property type="match status" value="1"/>
</dbReference>
<keyword evidence="3" id="KW-1133">Transmembrane helix</keyword>
<proteinExistence type="predicted"/>
<dbReference type="Proteomes" id="UP000186469">
    <property type="component" value="Unassembled WGS sequence"/>
</dbReference>
<feature type="transmembrane region" description="Helical" evidence="3">
    <location>
        <begin position="204"/>
        <end position="220"/>
    </location>
</feature>
<evidence type="ECO:0000256" key="1">
    <source>
        <dbReference type="ARBA" id="ARBA00012528"/>
    </source>
</evidence>
<name>A0A1M7RYR2_9BACT</name>
<feature type="transmembrane region" description="Helical" evidence="3">
    <location>
        <begin position="178"/>
        <end position="198"/>
    </location>
</feature>
<dbReference type="EC" id="2.7.7.65" evidence="1"/>
<dbReference type="InterPro" id="IPR043128">
    <property type="entry name" value="Rev_trsase/Diguanyl_cyclase"/>
</dbReference>
<accession>A0A1M7RYR2</accession>
<dbReference type="InterPro" id="IPR031621">
    <property type="entry name" value="HisKA_7TM"/>
</dbReference>
<dbReference type="GO" id="GO:0052621">
    <property type="term" value="F:diguanylate cyclase activity"/>
    <property type="evidence" value="ECO:0007669"/>
    <property type="project" value="UniProtKB-EC"/>
</dbReference>
<reference evidence="5 6" key="1">
    <citation type="submission" date="2016-12" db="EMBL/GenBank/DDBJ databases">
        <authorList>
            <person name="Song W.-J."/>
            <person name="Kurnit D.M."/>
        </authorList>
    </citation>
    <scope>NUCLEOTIDE SEQUENCE [LARGE SCALE GENOMIC DNA]</scope>
    <source>
        <strain evidence="5 6">DSM 11393</strain>
    </source>
</reference>
<dbReference type="CDD" id="cd01949">
    <property type="entry name" value="GGDEF"/>
    <property type="match status" value="1"/>
</dbReference>
<dbReference type="InterPro" id="IPR000160">
    <property type="entry name" value="GGDEF_dom"/>
</dbReference>
<dbReference type="RefSeq" id="WP_072695871.1">
    <property type="nucleotide sequence ID" value="NZ_FRDI01000002.1"/>
</dbReference>
<protein>
    <recommendedName>
        <fullName evidence="1">diguanylate cyclase</fullName>
        <ecNumber evidence="1">2.7.7.65</ecNumber>
    </recommendedName>
</protein>
<dbReference type="AlphaFoldDB" id="A0A1M7RYR2"/>
<organism evidence="5 6">
    <name type="scientific">Desulfovibrio litoralis DSM 11393</name>
    <dbReference type="NCBI Taxonomy" id="1121455"/>
    <lineage>
        <taxon>Bacteria</taxon>
        <taxon>Pseudomonadati</taxon>
        <taxon>Thermodesulfobacteriota</taxon>
        <taxon>Desulfovibrionia</taxon>
        <taxon>Desulfovibrionales</taxon>
        <taxon>Desulfovibrionaceae</taxon>
        <taxon>Desulfovibrio</taxon>
    </lineage>
</organism>
<dbReference type="OrthoDB" id="9790367at2"/>
<feature type="transmembrane region" description="Helical" evidence="3">
    <location>
        <begin position="6"/>
        <end position="25"/>
    </location>
</feature>
<evidence type="ECO:0000256" key="3">
    <source>
        <dbReference type="SAM" id="Phobius"/>
    </source>
</evidence>
<comment type="catalytic activity">
    <reaction evidence="2">
        <text>2 GTP = 3',3'-c-di-GMP + 2 diphosphate</text>
        <dbReference type="Rhea" id="RHEA:24898"/>
        <dbReference type="ChEBI" id="CHEBI:33019"/>
        <dbReference type="ChEBI" id="CHEBI:37565"/>
        <dbReference type="ChEBI" id="CHEBI:58805"/>
        <dbReference type="EC" id="2.7.7.65"/>
    </reaction>
</comment>
<dbReference type="InterPro" id="IPR029787">
    <property type="entry name" value="Nucleotide_cyclase"/>
</dbReference>
<dbReference type="EMBL" id="FRDI01000002">
    <property type="protein sequence ID" value="SHN51477.1"/>
    <property type="molecule type" value="Genomic_DNA"/>
</dbReference>
<dbReference type="PANTHER" id="PTHR45138:SF9">
    <property type="entry name" value="DIGUANYLATE CYCLASE DGCM-RELATED"/>
    <property type="match status" value="1"/>
</dbReference>
<evidence type="ECO:0000313" key="5">
    <source>
        <dbReference type="EMBL" id="SHN51477.1"/>
    </source>
</evidence>
<feature type="domain" description="GGDEF" evidence="4">
    <location>
        <begin position="377"/>
        <end position="509"/>
    </location>
</feature>
<keyword evidence="3" id="KW-0472">Membrane</keyword>
<dbReference type="Pfam" id="PF16927">
    <property type="entry name" value="HisKA_7TM"/>
    <property type="match status" value="1"/>
</dbReference>
<feature type="transmembrane region" description="Helical" evidence="3">
    <location>
        <begin position="94"/>
        <end position="114"/>
    </location>
</feature>
<keyword evidence="6" id="KW-1185">Reference proteome</keyword>
<dbReference type="Gene3D" id="3.30.70.270">
    <property type="match status" value="1"/>
</dbReference>
<dbReference type="PANTHER" id="PTHR45138">
    <property type="entry name" value="REGULATORY COMPONENTS OF SENSORY TRANSDUCTION SYSTEM"/>
    <property type="match status" value="1"/>
</dbReference>
<evidence type="ECO:0000256" key="2">
    <source>
        <dbReference type="ARBA" id="ARBA00034247"/>
    </source>
</evidence>
<feature type="transmembrane region" description="Helical" evidence="3">
    <location>
        <begin position="60"/>
        <end position="82"/>
    </location>
</feature>
<dbReference type="Pfam" id="PF00990">
    <property type="entry name" value="GGDEF"/>
    <property type="match status" value="1"/>
</dbReference>
<dbReference type="STRING" id="1121455.SAMN02745728_00353"/>
<feature type="transmembrane region" description="Helical" evidence="3">
    <location>
        <begin position="34"/>
        <end position="54"/>
    </location>
</feature>
<evidence type="ECO:0000259" key="4">
    <source>
        <dbReference type="PROSITE" id="PS50887"/>
    </source>
</evidence>
<evidence type="ECO:0000313" key="6">
    <source>
        <dbReference type="Proteomes" id="UP000186469"/>
    </source>
</evidence>
<dbReference type="SUPFAM" id="SSF55073">
    <property type="entry name" value="Nucleotide cyclase"/>
    <property type="match status" value="1"/>
</dbReference>
<gene>
    <name evidence="5" type="ORF">SAMN02745728_00353</name>
</gene>